<reference evidence="6 7" key="1">
    <citation type="journal article" date="2015" name="Microbiome">
        <title>Genomic resolution of linkages in carbon, nitrogen, and sulfur cycling among widespread estuary sediment bacteria.</title>
        <authorList>
            <person name="Baker B.J."/>
            <person name="Lazar C.S."/>
            <person name="Teske A.P."/>
            <person name="Dick G.J."/>
        </authorList>
    </citation>
    <scope>NUCLEOTIDE SEQUENCE [LARGE SCALE GENOMIC DNA]</scope>
    <source>
        <strain evidence="6">DG_56</strain>
    </source>
</reference>
<dbReference type="CDD" id="cd01335">
    <property type="entry name" value="Radical_SAM"/>
    <property type="match status" value="1"/>
</dbReference>
<keyword evidence="4" id="KW-0411">Iron-sulfur</keyword>
<name>A0A0S7XKQ4_9BACT</name>
<evidence type="ECO:0000256" key="2">
    <source>
        <dbReference type="ARBA" id="ARBA00022723"/>
    </source>
</evidence>
<evidence type="ECO:0000259" key="5">
    <source>
        <dbReference type="PROSITE" id="PS51918"/>
    </source>
</evidence>
<keyword evidence="3" id="KW-0408">Iron</keyword>
<dbReference type="SUPFAM" id="SSF47781">
    <property type="entry name" value="RuvA domain 2-like"/>
    <property type="match status" value="1"/>
</dbReference>
<gene>
    <name evidence="6" type="ORF">AMK68_04175</name>
</gene>
<dbReference type="InterPro" id="IPR023874">
    <property type="entry name" value="DNA_rSAM_put"/>
</dbReference>
<evidence type="ECO:0000256" key="4">
    <source>
        <dbReference type="ARBA" id="ARBA00023014"/>
    </source>
</evidence>
<dbReference type="InterPro" id="IPR013785">
    <property type="entry name" value="Aldolase_TIM"/>
</dbReference>
<dbReference type="PROSITE" id="PS51918">
    <property type="entry name" value="RADICAL_SAM"/>
    <property type="match status" value="1"/>
</dbReference>
<dbReference type="SMART" id="SM00729">
    <property type="entry name" value="Elp3"/>
    <property type="match status" value="1"/>
</dbReference>
<dbReference type="InterPro" id="IPR006638">
    <property type="entry name" value="Elp3/MiaA/NifB-like_rSAM"/>
</dbReference>
<dbReference type="PANTHER" id="PTHR21180:SF9">
    <property type="entry name" value="TYPE II SECRETION SYSTEM PROTEIN K"/>
    <property type="match status" value="1"/>
</dbReference>
<dbReference type="InterPro" id="IPR058240">
    <property type="entry name" value="rSAM_sf"/>
</dbReference>
<dbReference type="SFLD" id="SFLDS00029">
    <property type="entry name" value="Radical_SAM"/>
    <property type="match status" value="1"/>
</dbReference>
<dbReference type="AlphaFoldDB" id="A0A0S7XKQ4"/>
<dbReference type="Gene3D" id="1.10.150.320">
    <property type="entry name" value="Photosystem II 12 kDa extrinsic protein"/>
    <property type="match status" value="1"/>
</dbReference>
<dbReference type="Pfam" id="PF04055">
    <property type="entry name" value="Radical_SAM"/>
    <property type="match status" value="1"/>
</dbReference>
<evidence type="ECO:0000256" key="3">
    <source>
        <dbReference type="ARBA" id="ARBA00023004"/>
    </source>
</evidence>
<dbReference type="Proteomes" id="UP000052020">
    <property type="component" value="Unassembled WGS sequence"/>
</dbReference>
<dbReference type="InterPro" id="IPR007197">
    <property type="entry name" value="rSAM"/>
</dbReference>
<keyword evidence="2" id="KW-0479">Metal-binding</keyword>
<protein>
    <recommendedName>
        <fullName evidence="5">Radical SAM core domain-containing protein</fullName>
    </recommendedName>
</protein>
<dbReference type="GO" id="GO:0051536">
    <property type="term" value="F:iron-sulfur cluster binding"/>
    <property type="evidence" value="ECO:0007669"/>
    <property type="project" value="UniProtKB-KW"/>
</dbReference>
<dbReference type="EMBL" id="LIZY01000092">
    <property type="protein sequence ID" value="KPJ63085.1"/>
    <property type="molecule type" value="Genomic_DNA"/>
</dbReference>
<feature type="domain" description="Radical SAM core" evidence="5">
    <location>
        <begin position="47"/>
        <end position="282"/>
    </location>
</feature>
<evidence type="ECO:0000313" key="7">
    <source>
        <dbReference type="Proteomes" id="UP000052020"/>
    </source>
</evidence>
<dbReference type="GO" id="GO:0003824">
    <property type="term" value="F:catalytic activity"/>
    <property type="evidence" value="ECO:0007669"/>
    <property type="project" value="InterPro"/>
</dbReference>
<keyword evidence="1" id="KW-0949">S-adenosyl-L-methionine</keyword>
<dbReference type="InterPro" id="IPR010994">
    <property type="entry name" value="RuvA_2-like"/>
</dbReference>
<sequence>MNEDTVELLGRSARFDICSADGCLGRQGAGRKRMPGLPRWIYPAVTPDGRTVLIMKVLMANQCQNSCAYCANRLGGHERAAEFSPDELVRTFLDLRDRGLARGLFLSSAVADRPNTIMDRMLTAVETLRLRHRFSGYVHLKILPGASFDRIERAVELADRVSVNLEAPGPDRLRAIAGEKDYEADLLTRMRWVRDLMALKEGAACRGQTTQFVVGAAGESDREIVTTVARVYRELRLERTYFSAFQPLADTPLEAMPPTPLMREHRLYQTEFLLRRYRWTLDDIMFGPDGNLSLTSDPKLTWAAAHPERFPIEVNRARYHELLRVPGIGPKSAQRIVHGRTQGRFTALSDLRAMGAVTKRAAEFVLISGRRPETEPGQLTMSF</sequence>
<dbReference type="InterPro" id="IPR051675">
    <property type="entry name" value="Endo/Exo/Phosphatase_dom_1"/>
</dbReference>
<dbReference type="Gene3D" id="3.20.20.70">
    <property type="entry name" value="Aldolase class I"/>
    <property type="match status" value="1"/>
</dbReference>
<evidence type="ECO:0000313" key="6">
    <source>
        <dbReference type="EMBL" id="KPJ63085.1"/>
    </source>
</evidence>
<organism evidence="6 7">
    <name type="scientific">candidate division KD3-62 bacterium DG_56</name>
    <dbReference type="NCBI Taxonomy" id="1704032"/>
    <lineage>
        <taxon>Bacteria</taxon>
        <taxon>candidate division KD3-62</taxon>
    </lineage>
</organism>
<evidence type="ECO:0000256" key="1">
    <source>
        <dbReference type="ARBA" id="ARBA00022691"/>
    </source>
</evidence>
<dbReference type="SFLD" id="SFLDG01102">
    <property type="entry name" value="Uncharacterised_Radical_SAM_Su"/>
    <property type="match status" value="1"/>
</dbReference>
<dbReference type="PANTHER" id="PTHR21180">
    <property type="entry name" value="ENDONUCLEASE/EXONUCLEASE/PHOSPHATASE FAMILY DOMAIN-CONTAINING PROTEIN 1"/>
    <property type="match status" value="1"/>
</dbReference>
<proteinExistence type="predicted"/>
<dbReference type="Pfam" id="PF12836">
    <property type="entry name" value="HHH_3"/>
    <property type="match status" value="1"/>
</dbReference>
<accession>A0A0S7XKQ4</accession>
<dbReference type="SUPFAM" id="SSF102114">
    <property type="entry name" value="Radical SAM enzymes"/>
    <property type="match status" value="1"/>
</dbReference>
<dbReference type="GO" id="GO:0046872">
    <property type="term" value="F:metal ion binding"/>
    <property type="evidence" value="ECO:0007669"/>
    <property type="project" value="UniProtKB-KW"/>
</dbReference>
<comment type="caution">
    <text evidence="6">The sequence shown here is derived from an EMBL/GenBank/DDBJ whole genome shotgun (WGS) entry which is preliminary data.</text>
</comment>